<feature type="region of interest" description="Disordered" evidence="1">
    <location>
        <begin position="1"/>
        <end position="54"/>
    </location>
</feature>
<feature type="domain" description="CCHC-type" evidence="2">
    <location>
        <begin position="317"/>
        <end position="333"/>
    </location>
</feature>
<sequence>MGNNKNRRKNSNSGGGANDSSPTRNNNNKGGKKGKGRNDNSENEGNQNKGRVPQEFSECRICEGKFHWESDCRKNPAGEGKRGKDSPECRECGGNHWEDQCRTWKSKNGGNGKNENNKGRGQGDSSSSSDTNSGECLAPTGEDITQFFPNGKYPNRPCRKCKESGHWNNACEKEGFHPISNPNPSAARARKVSFQDGQSRGQVDSAYNQYHSPPGTQVRTWSASESPPVNFGHAQQRFDTAMEYEYADPQYSNHQTQNQNQAQNSIREHINPNTSTPDYHPQPTHQPPYLTHPETPNPDHPDHPDSSFYQARYRSSTCTLCHARAHKSHDCLTYRWLLPRTHSEWRPHANLHHPSNTLYPRPDGFWKGDATKIPSRNTYIWPHPENVQQGGYWGENEWEGAGKDVWVGEDDREGMAGSWGMAPGGDGGEESGGMCRFDGQGDVVMVDILDLEVRRWRVREAREMREREREARGCDVTIQETDSQKIYLIISLKNISRDIEIDVRFLDRTL</sequence>
<organism evidence="3 4">
    <name type="scientific">Botrytis hyacinthi</name>
    <dbReference type="NCBI Taxonomy" id="278943"/>
    <lineage>
        <taxon>Eukaryota</taxon>
        <taxon>Fungi</taxon>
        <taxon>Dikarya</taxon>
        <taxon>Ascomycota</taxon>
        <taxon>Pezizomycotina</taxon>
        <taxon>Leotiomycetes</taxon>
        <taxon>Helotiales</taxon>
        <taxon>Sclerotiniaceae</taxon>
        <taxon>Botrytis</taxon>
    </lineage>
</organism>
<evidence type="ECO:0000256" key="1">
    <source>
        <dbReference type="SAM" id="MobiDB-lite"/>
    </source>
</evidence>
<feature type="domain" description="CCHC-type" evidence="2">
    <location>
        <begin position="157"/>
        <end position="173"/>
    </location>
</feature>
<accession>A0A4Z1H198</accession>
<dbReference type="GO" id="GO:0003676">
    <property type="term" value="F:nucleic acid binding"/>
    <property type="evidence" value="ECO:0007669"/>
    <property type="project" value="InterPro"/>
</dbReference>
<gene>
    <name evidence="3" type="ORF">BHYA_0013g00010</name>
</gene>
<feature type="compositionally biased region" description="Basic and acidic residues" evidence="1">
    <location>
        <begin position="70"/>
        <end position="102"/>
    </location>
</feature>
<feature type="domain" description="CCHC-type" evidence="2">
    <location>
        <begin position="58"/>
        <end position="74"/>
    </location>
</feature>
<feature type="region of interest" description="Disordered" evidence="1">
    <location>
        <begin position="70"/>
        <end position="149"/>
    </location>
</feature>
<dbReference type="InterPro" id="IPR001878">
    <property type="entry name" value="Znf_CCHC"/>
</dbReference>
<feature type="compositionally biased region" description="Polar residues" evidence="1">
    <location>
        <begin position="195"/>
        <end position="227"/>
    </location>
</feature>
<keyword evidence="4" id="KW-1185">Reference proteome</keyword>
<name>A0A4Z1H198_9HELO</name>
<protein>
    <recommendedName>
        <fullName evidence="2">CCHC-type domain-containing protein</fullName>
    </recommendedName>
</protein>
<feature type="domain" description="CCHC-type" evidence="2">
    <location>
        <begin position="88"/>
        <end position="103"/>
    </location>
</feature>
<evidence type="ECO:0000259" key="2">
    <source>
        <dbReference type="SMART" id="SM00343"/>
    </source>
</evidence>
<dbReference type="AlphaFoldDB" id="A0A4Z1H198"/>
<proteinExistence type="predicted"/>
<evidence type="ECO:0000313" key="3">
    <source>
        <dbReference type="EMBL" id="TGO41999.1"/>
    </source>
</evidence>
<comment type="caution">
    <text evidence="3">The sequence shown here is derived from an EMBL/GenBank/DDBJ whole genome shotgun (WGS) entry which is preliminary data.</text>
</comment>
<dbReference type="GO" id="GO:0008270">
    <property type="term" value="F:zinc ion binding"/>
    <property type="evidence" value="ECO:0007669"/>
    <property type="project" value="InterPro"/>
</dbReference>
<dbReference type="Proteomes" id="UP000297814">
    <property type="component" value="Unassembled WGS sequence"/>
</dbReference>
<evidence type="ECO:0000313" key="4">
    <source>
        <dbReference type="Proteomes" id="UP000297814"/>
    </source>
</evidence>
<feature type="region of interest" description="Disordered" evidence="1">
    <location>
        <begin position="268"/>
        <end position="308"/>
    </location>
</feature>
<feature type="region of interest" description="Disordered" evidence="1">
    <location>
        <begin position="192"/>
        <end position="232"/>
    </location>
</feature>
<dbReference type="EMBL" id="PQXK01000013">
    <property type="protein sequence ID" value="TGO41999.1"/>
    <property type="molecule type" value="Genomic_DNA"/>
</dbReference>
<feature type="compositionally biased region" description="Basic residues" evidence="1">
    <location>
        <begin position="1"/>
        <end position="10"/>
    </location>
</feature>
<feature type="compositionally biased region" description="Low complexity" evidence="1">
    <location>
        <begin position="18"/>
        <end position="29"/>
    </location>
</feature>
<reference evidence="3 4" key="1">
    <citation type="submission" date="2017-12" db="EMBL/GenBank/DDBJ databases">
        <title>Comparative genomics of Botrytis spp.</title>
        <authorList>
            <person name="Valero-Jimenez C.A."/>
            <person name="Tapia P."/>
            <person name="Veloso J."/>
            <person name="Silva-Moreno E."/>
            <person name="Staats M."/>
            <person name="Valdes J.H."/>
            <person name="Van Kan J.A.L."/>
        </authorList>
    </citation>
    <scope>NUCLEOTIDE SEQUENCE [LARGE SCALE GENOMIC DNA]</scope>
    <source>
        <strain evidence="3 4">Bh0001</strain>
    </source>
</reference>
<dbReference type="SMART" id="SM00343">
    <property type="entry name" value="ZnF_C2HC"/>
    <property type="match status" value="4"/>
</dbReference>